<evidence type="ECO:0000313" key="4">
    <source>
        <dbReference type="EMBL" id="MDT0441322.1"/>
    </source>
</evidence>
<dbReference type="RefSeq" id="WP_311615009.1">
    <property type="nucleotide sequence ID" value="NZ_JAVREV010000001.1"/>
</dbReference>
<dbReference type="PANTHER" id="PTHR36852:SF1">
    <property type="entry name" value="PROTEIN GVPL 2"/>
    <property type="match status" value="1"/>
</dbReference>
<evidence type="ECO:0000256" key="3">
    <source>
        <dbReference type="ARBA" id="ARBA00035643"/>
    </source>
</evidence>
<accession>A0ABU2RXI1</accession>
<comment type="similarity">
    <text evidence="3">Belongs to the gas vesicle GvpF/GvpL family.</text>
</comment>
<reference evidence="5" key="1">
    <citation type="submission" date="2023-07" db="EMBL/GenBank/DDBJ databases">
        <title>30 novel species of actinomycetes from the DSMZ collection.</title>
        <authorList>
            <person name="Nouioui I."/>
        </authorList>
    </citation>
    <scope>NUCLEOTIDE SEQUENCE [LARGE SCALE GENOMIC DNA]</scope>
    <source>
        <strain evidence="5">DSM 41886</strain>
    </source>
</reference>
<keyword evidence="1" id="KW-0304">Gas vesicle</keyword>
<dbReference type="Proteomes" id="UP001183615">
    <property type="component" value="Unassembled WGS sequence"/>
</dbReference>
<name>A0ABU2RXI1_9ACTN</name>
<comment type="subcellular location">
    <subcellularLocation>
        <location evidence="2">Gas vesicle</location>
    </subcellularLocation>
</comment>
<gene>
    <name evidence="4" type="ORF">RM779_01725</name>
</gene>
<dbReference type="PANTHER" id="PTHR36852">
    <property type="entry name" value="PROTEIN GVPL 2"/>
    <property type="match status" value="1"/>
</dbReference>
<proteinExistence type="inferred from homology"/>
<comment type="caution">
    <text evidence="4">The sequence shown here is derived from an EMBL/GenBank/DDBJ whole genome shotgun (WGS) entry which is preliminary data.</text>
</comment>
<protein>
    <submittedName>
        <fullName evidence="4">GvpL/GvpF family gas vesicle protein</fullName>
    </submittedName>
</protein>
<dbReference type="Pfam" id="PF06386">
    <property type="entry name" value="GvpL_GvpF"/>
    <property type="match status" value="1"/>
</dbReference>
<dbReference type="EMBL" id="JAVREV010000001">
    <property type="protein sequence ID" value="MDT0441322.1"/>
    <property type="molecule type" value="Genomic_DNA"/>
</dbReference>
<keyword evidence="5" id="KW-1185">Reference proteome</keyword>
<evidence type="ECO:0000313" key="5">
    <source>
        <dbReference type="Proteomes" id="UP001183615"/>
    </source>
</evidence>
<sequence>MLTDHPVYVYGVIRADHPFPAGCTGIGAPPAPARTLRAGALAAVVSAAPDELLARRRDLLAHQNLLLALAEDGPVLPMRFGVVAPEESAVADQLTRSEARYLDTLARLAGRLEMNLKVFPAEEALPELLRADPALRGLREAARRRPGYEASLRLGEAVAGALTAAATRAAGLVTRRVAPFAEAAVPGPEVPGCVRNTSFLVPRGALDAFRAAASAGMEPAARADVRLTGPLPCFSFVPADGRAATTAAGRA</sequence>
<organism evidence="4 5">
    <name type="scientific">Streptomyces johnsoniae</name>
    <dbReference type="NCBI Taxonomy" id="3075532"/>
    <lineage>
        <taxon>Bacteria</taxon>
        <taxon>Bacillati</taxon>
        <taxon>Actinomycetota</taxon>
        <taxon>Actinomycetes</taxon>
        <taxon>Kitasatosporales</taxon>
        <taxon>Streptomycetaceae</taxon>
        <taxon>Streptomyces</taxon>
    </lineage>
</organism>
<evidence type="ECO:0000256" key="2">
    <source>
        <dbReference type="ARBA" id="ARBA00035108"/>
    </source>
</evidence>
<dbReference type="InterPro" id="IPR009430">
    <property type="entry name" value="GvpL/GvpF"/>
</dbReference>
<evidence type="ECO:0000256" key="1">
    <source>
        <dbReference type="ARBA" id="ARBA00022987"/>
    </source>
</evidence>